<accession>A0ABQ4T900</accession>
<dbReference type="Gene3D" id="2.30.110.10">
    <property type="entry name" value="Electron Transport, Fmn-binding Protein, Chain A"/>
    <property type="match status" value="1"/>
</dbReference>
<dbReference type="Pfam" id="PF01243">
    <property type="entry name" value="PNPOx_N"/>
    <property type="match status" value="1"/>
</dbReference>
<organism evidence="2 3">
    <name type="scientific">Methylobacterium organophilum</name>
    <dbReference type="NCBI Taxonomy" id="410"/>
    <lineage>
        <taxon>Bacteria</taxon>
        <taxon>Pseudomonadati</taxon>
        <taxon>Pseudomonadota</taxon>
        <taxon>Alphaproteobacteria</taxon>
        <taxon>Hyphomicrobiales</taxon>
        <taxon>Methylobacteriaceae</taxon>
        <taxon>Methylobacterium</taxon>
    </lineage>
</organism>
<dbReference type="InterPro" id="IPR011576">
    <property type="entry name" value="Pyridox_Oxase_N"/>
</dbReference>
<dbReference type="PANTHER" id="PTHR42815:SF2">
    <property type="entry name" value="FAD-BINDING, PUTATIVE (AFU_ORTHOLOGUE AFUA_6G07600)-RELATED"/>
    <property type="match status" value="1"/>
</dbReference>
<reference evidence="2" key="1">
    <citation type="journal article" date="2021" name="Front. Microbiol.">
        <title>Comprehensive Comparative Genomics and Phenotyping of Methylobacterium Species.</title>
        <authorList>
            <person name="Alessa O."/>
            <person name="Ogura Y."/>
            <person name="Fujitani Y."/>
            <person name="Takami H."/>
            <person name="Hayashi T."/>
            <person name="Sahin N."/>
            <person name="Tani A."/>
        </authorList>
    </citation>
    <scope>NUCLEOTIDE SEQUENCE</scope>
    <source>
        <strain evidence="2">NBRC 15689</strain>
    </source>
</reference>
<feature type="domain" description="Pyridoxamine 5'-phosphate oxidase N-terminal" evidence="1">
    <location>
        <begin position="178"/>
        <end position="276"/>
    </location>
</feature>
<reference evidence="2" key="2">
    <citation type="submission" date="2021-08" db="EMBL/GenBank/DDBJ databases">
        <authorList>
            <person name="Tani A."/>
            <person name="Ola A."/>
            <person name="Ogura Y."/>
            <person name="Katsura K."/>
            <person name="Hayashi T."/>
        </authorList>
    </citation>
    <scope>NUCLEOTIDE SEQUENCE</scope>
    <source>
        <strain evidence="2">NBRC 15689</strain>
    </source>
</reference>
<sequence>MIPEAAQAAPWHRGERAIQRSAGVAERMAEIGPRVIRDHLIPQHRDFYPLLSFVVLGAVDPAGGVWASLRAGEPGFLRSPDPLHLHAALTRDPADPAEAGLEDGAAVGLLGIDLATRRRNRLNGTLRRCDARGFDVSVAESFGNCPQYIRPRLGRPAPDAGDARPGPTLSERLEGPARAIVAAAETFFVASSLDREDGRRQVDVSHRGGPAGFVRIDEDGVLTVPDYPGNRFFNTLGNMLANPRAGLVFADFTTGDLVQMTGEADVVLDGPEIGRVAGAERLWRFAPRKVVFRPGAFPLRFTPA</sequence>
<keyword evidence="3" id="KW-1185">Reference proteome</keyword>
<gene>
    <name evidence="2" type="ORF">LKMONMHP_1788</name>
</gene>
<dbReference type="SUPFAM" id="SSF50475">
    <property type="entry name" value="FMN-binding split barrel"/>
    <property type="match status" value="1"/>
</dbReference>
<dbReference type="EMBL" id="BPQV01000004">
    <property type="protein sequence ID" value="GJE26934.1"/>
    <property type="molecule type" value="Genomic_DNA"/>
</dbReference>
<evidence type="ECO:0000313" key="3">
    <source>
        <dbReference type="Proteomes" id="UP001055156"/>
    </source>
</evidence>
<dbReference type="Proteomes" id="UP001055156">
    <property type="component" value="Unassembled WGS sequence"/>
</dbReference>
<dbReference type="PANTHER" id="PTHR42815">
    <property type="entry name" value="FAD-BINDING, PUTATIVE (AFU_ORTHOLOGUE AFUA_6G07600)-RELATED"/>
    <property type="match status" value="1"/>
</dbReference>
<name>A0ABQ4T900_METOR</name>
<dbReference type="InterPro" id="IPR012349">
    <property type="entry name" value="Split_barrel_FMN-bd"/>
</dbReference>
<proteinExistence type="predicted"/>
<dbReference type="RefSeq" id="WP_238310793.1">
    <property type="nucleotide sequence ID" value="NZ_BPQV01000004.1"/>
</dbReference>
<comment type="caution">
    <text evidence="2">The sequence shown here is derived from an EMBL/GenBank/DDBJ whole genome shotgun (WGS) entry which is preliminary data.</text>
</comment>
<evidence type="ECO:0000313" key="2">
    <source>
        <dbReference type="EMBL" id="GJE26934.1"/>
    </source>
</evidence>
<evidence type="ECO:0000259" key="1">
    <source>
        <dbReference type="Pfam" id="PF01243"/>
    </source>
</evidence>
<protein>
    <recommendedName>
        <fullName evidence="1">Pyridoxamine 5'-phosphate oxidase N-terminal domain-containing protein</fullName>
    </recommendedName>
</protein>